<organism evidence="2 3">
    <name type="scientific">Frateuria flava</name>
    <dbReference type="NCBI Taxonomy" id="2821489"/>
    <lineage>
        <taxon>Bacteria</taxon>
        <taxon>Pseudomonadati</taxon>
        <taxon>Pseudomonadota</taxon>
        <taxon>Gammaproteobacteria</taxon>
        <taxon>Lysobacterales</taxon>
        <taxon>Rhodanobacteraceae</taxon>
        <taxon>Frateuria</taxon>
    </lineage>
</organism>
<name>A0ABS4DRE2_9GAMM</name>
<dbReference type="Proteomes" id="UP000823790">
    <property type="component" value="Unassembled WGS sequence"/>
</dbReference>
<evidence type="ECO:0000313" key="3">
    <source>
        <dbReference type="Proteomes" id="UP000823790"/>
    </source>
</evidence>
<keyword evidence="3" id="KW-1185">Reference proteome</keyword>
<dbReference type="PROSITE" id="PS51186">
    <property type="entry name" value="GNAT"/>
    <property type="match status" value="1"/>
</dbReference>
<gene>
    <name evidence="2" type="ORF">J7I44_15050</name>
</gene>
<feature type="domain" description="N-acetyltransferase" evidence="1">
    <location>
        <begin position="8"/>
        <end position="171"/>
    </location>
</feature>
<evidence type="ECO:0000313" key="2">
    <source>
        <dbReference type="EMBL" id="MBP1475626.1"/>
    </source>
</evidence>
<dbReference type="InterPro" id="IPR051531">
    <property type="entry name" value="N-acetyltransferase"/>
</dbReference>
<dbReference type="Pfam" id="PF13302">
    <property type="entry name" value="Acetyltransf_3"/>
    <property type="match status" value="1"/>
</dbReference>
<dbReference type="EMBL" id="JAGJRS010000034">
    <property type="protein sequence ID" value="MBP1475626.1"/>
    <property type="molecule type" value="Genomic_DNA"/>
</dbReference>
<proteinExistence type="predicted"/>
<dbReference type="InterPro" id="IPR000182">
    <property type="entry name" value="GNAT_dom"/>
</dbReference>
<dbReference type="InterPro" id="IPR016181">
    <property type="entry name" value="Acyl_CoA_acyltransferase"/>
</dbReference>
<accession>A0ABS4DRE2</accession>
<dbReference type="SUPFAM" id="SSF55729">
    <property type="entry name" value="Acyl-CoA N-acyltransferases (Nat)"/>
    <property type="match status" value="1"/>
</dbReference>
<evidence type="ECO:0000259" key="1">
    <source>
        <dbReference type="PROSITE" id="PS51186"/>
    </source>
</evidence>
<protein>
    <submittedName>
        <fullName evidence="2">GNAT family N-acetyltransferase</fullName>
    </submittedName>
</protein>
<comment type="caution">
    <text evidence="2">The sequence shown here is derived from an EMBL/GenBank/DDBJ whole genome shotgun (WGS) entry which is preliminary data.</text>
</comment>
<dbReference type="PANTHER" id="PTHR43792">
    <property type="entry name" value="GNAT FAMILY, PUTATIVE (AFU_ORTHOLOGUE AFUA_3G00765)-RELATED-RELATED"/>
    <property type="match status" value="1"/>
</dbReference>
<reference evidence="2 3" key="1">
    <citation type="submission" date="2021-04" db="EMBL/GenBank/DDBJ databases">
        <authorList>
            <person name="Huq M.A."/>
        </authorList>
    </citation>
    <scope>NUCLEOTIDE SEQUENCE [LARGE SCALE GENOMIC DNA]</scope>
    <source>
        <strain evidence="2 3">MAH-13</strain>
    </source>
</reference>
<sequence>MELTTDRLQLDRLHPEDADALYACRAGPAVARFQGWRPASVAEARAFIDTQAEPAPGLWFQRAIRLRDGHALIGDLGVCLPATPGDSVEFGISLAPAHQGRGYAREALKALFHQGFDVLGWRRIHASVDPRNTACMALLRAVGMRQEAHFRESLWLHGEWVDDVVFAMLAREWPGIGN</sequence>
<dbReference type="Gene3D" id="3.40.630.30">
    <property type="match status" value="1"/>
</dbReference>
<dbReference type="PANTHER" id="PTHR43792:SF1">
    <property type="entry name" value="N-ACETYLTRANSFERASE DOMAIN-CONTAINING PROTEIN"/>
    <property type="match status" value="1"/>
</dbReference>
<dbReference type="RefSeq" id="WP_209622692.1">
    <property type="nucleotide sequence ID" value="NZ_JAGJRS010000034.1"/>
</dbReference>